<reference evidence="3" key="1">
    <citation type="submission" date="2023-03" db="EMBL/GenBank/DDBJ databases">
        <authorList>
            <person name="Steffen K."/>
            <person name="Cardenas P."/>
        </authorList>
    </citation>
    <scope>NUCLEOTIDE SEQUENCE</scope>
</reference>
<dbReference type="Pfam" id="PF14336">
    <property type="entry name" value="GLUCM-like_C"/>
    <property type="match status" value="1"/>
</dbReference>
<feature type="chain" id="PRO_5041412392" evidence="1">
    <location>
        <begin position="21"/>
        <end position="247"/>
    </location>
</feature>
<evidence type="ECO:0000256" key="1">
    <source>
        <dbReference type="SAM" id="SignalP"/>
    </source>
</evidence>
<comment type="caution">
    <text evidence="3">The sequence shown here is derived from an EMBL/GenBank/DDBJ whole genome shotgun (WGS) entry which is preliminary data.</text>
</comment>
<evidence type="ECO:0000259" key="2">
    <source>
        <dbReference type="Pfam" id="PF14336"/>
    </source>
</evidence>
<feature type="signal peptide" evidence="1">
    <location>
        <begin position="1"/>
        <end position="20"/>
    </location>
</feature>
<keyword evidence="1" id="KW-0732">Signal</keyword>
<protein>
    <submittedName>
        <fullName evidence="3">D-glutamate cyclase, mitochondrial</fullName>
    </submittedName>
</protein>
<dbReference type="InterPro" id="IPR025504">
    <property type="entry name" value="GLUCM_C"/>
</dbReference>
<organism evidence="3 4">
    <name type="scientific">Geodia barretti</name>
    <name type="common">Barrett's horny sponge</name>
    <dbReference type="NCBI Taxonomy" id="519541"/>
    <lineage>
        <taxon>Eukaryota</taxon>
        <taxon>Metazoa</taxon>
        <taxon>Porifera</taxon>
        <taxon>Demospongiae</taxon>
        <taxon>Heteroscleromorpha</taxon>
        <taxon>Tetractinellida</taxon>
        <taxon>Astrophorina</taxon>
        <taxon>Geodiidae</taxon>
        <taxon>Geodia</taxon>
    </lineage>
</organism>
<dbReference type="PANTHER" id="PTHR32022:SF10">
    <property type="entry name" value="D-GLUTAMATE CYCLASE, MITOCHONDRIAL"/>
    <property type="match status" value="1"/>
</dbReference>
<evidence type="ECO:0000313" key="4">
    <source>
        <dbReference type="Proteomes" id="UP001174909"/>
    </source>
</evidence>
<dbReference type="PANTHER" id="PTHR32022">
    <property type="entry name" value="D-GLUTAMATE CYCLASE, MITOCHONDRIAL"/>
    <property type="match status" value="1"/>
</dbReference>
<sequence>MLWITLGHTVIVTGFYVIMAGKPETDGPPGAIAIGRALQALGRKVTYVTDSYTAPVLQQWAGEADVVEFPISGIEESKRHAAQLLQDLQPALLISIERCGRSRNDTYLNMRARDITPQTARLDYLFDGGIPSVGIGDGGNEIGMGNLVDVIPSVDSLPDDPAISRVDRLVIASVSNWGGYGLVAALSQICGRNILPVADDEAQMVQGMIDAGAVDGTTGDAVPTVDNFSMDENSELLARLHSVVSTG</sequence>
<dbReference type="AlphaFoldDB" id="A0AA35T5G0"/>
<name>A0AA35T5G0_GEOBA</name>
<feature type="domain" description="D-glutamate cyclase-like C-terminal" evidence="2">
    <location>
        <begin position="8"/>
        <end position="240"/>
    </location>
</feature>
<dbReference type="Gene3D" id="3.90.1640.20">
    <property type="entry name" value="TON_0340"/>
    <property type="match status" value="1"/>
</dbReference>
<keyword evidence="4" id="KW-1185">Reference proteome</keyword>
<dbReference type="EMBL" id="CASHTH010003211">
    <property type="protein sequence ID" value="CAI8041818.1"/>
    <property type="molecule type" value="Genomic_DNA"/>
</dbReference>
<gene>
    <name evidence="3" type="ORF">GBAR_LOCUS23208</name>
</gene>
<proteinExistence type="predicted"/>
<accession>A0AA35T5G0</accession>
<dbReference type="Proteomes" id="UP001174909">
    <property type="component" value="Unassembled WGS sequence"/>
</dbReference>
<evidence type="ECO:0000313" key="3">
    <source>
        <dbReference type="EMBL" id="CAI8041818.1"/>
    </source>
</evidence>